<evidence type="ECO:0000256" key="1">
    <source>
        <dbReference type="SAM" id="SignalP"/>
    </source>
</evidence>
<dbReference type="PROSITE" id="PS51257">
    <property type="entry name" value="PROKAR_LIPOPROTEIN"/>
    <property type="match status" value="1"/>
</dbReference>
<evidence type="ECO:0000313" key="4">
    <source>
        <dbReference type="Proteomes" id="UP000245462"/>
    </source>
</evidence>
<sequence>MKTKKLISMLALLVGAATLLTACNIQIEGKNIKKIVPSGTPIKETRKITAFHSLDVSNNFAVTYLAGTPTDEIVIEAAPNLMEYIETEVKDGELFIRMKEGFQTTNGNLRVKVGSATLRNLDISGACSFATEGELTGDHLDVDASGAAALSLNARLRTIEVDCSGAVALDLKGSADKASINLSGSVACDAKQFEVKDVEIEVSGSASMDINASVSVTGSVSGAVAVTNHGAASRESVSTSGASVYRKAR</sequence>
<dbReference type="InterPro" id="IPR021255">
    <property type="entry name" value="DUF2807"/>
</dbReference>
<dbReference type="RefSeq" id="WP_116679475.1">
    <property type="nucleotide sequence ID" value="NZ_JBGXZY010000105.1"/>
</dbReference>
<comment type="caution">
    <text evidence="3">The sequence shown here is derived from an EMBL/GenBank/DDBJ whole genome shotgun (WGS) entry which is preliminary data.</text>
</comment>
<dbReference type="EMBL" id="QEKY01000009">
    <property type="protein sequence ID" value="PVZ09312.1"/>
    <property type="molecule type" value="Genomic_DNA"/>
</dbReference>
<feature type="signal peptide" evidence="1">
    <location>
        <begin position="1"/>
        <end position="22"/>
    </location>
</feature>
<dbReference type="OrthoDB" id="5585143at2"/>
<reference evidence="3 4" key="1">
    <citation type="submission" date="2018-04" db="EMBL/GenBank/DDBJ databases">
        <title>Genomic Encyclopedia of Type Strains, Phase IV (KMG-IV): sequencing the most valuable type-strain genomes for metagenomic binning, comparative biology and taxonomic classification.</title>
        <authorList>
            <person name="Goeker M."/>
        </authorList>
    </citation>
    <scope>NUCLEOTIDE SEQUENCE [LARGE SCALE GENOMIC DNA]</scope>
    <source>
        <strain evidence="3 4">DSM 28520</strain>
    </source>
</reference>
<keyword evidence="1" id="KW-0732">Signal</keyword>
<dbReference type="Proteomes" id="UP000245462">
    <property type="component" value="Unassembled WGS sequence"/>
</dbReference>
<dbReference type="AlphaFoldDB" id="A0A2U1FAV3"/>
<organism evidence="3 4">
    <name type="scientific">Porphyromonas loveana</name>
    <dbReference type="NCBI Taxonomy" id="1884669"/>
    <lineage>
        <taxon>Bacteria</taxon>
        <taxon>Pseudomonadati</taxon>
        <taxon>Bacteroidota</taxon>
        <taxon>Bacteroidia</taxon>
        <taxon>Bacteroidales</taxon>
        <taxon>Porphyromonadaceae</taxon>
        <taxon>Porphyromonas</taxon>
    </lineage>
</organism>
<keyword evidence="4" id="KW-1185">Reference proteome</keyword>
<dbReference type="PANTHER" id="PTHR39200:SF1">
    <property type="entry name" value="AUTO-TRANSPORTER ADHESIN HEAD GIN DOMAIN-CONTAINING PROTEIN-RELATED"/>
    <property type="match status" value="1"/>
</dbReference>
<evidence type="ECO:0000259" key="2">
    <source>
        <dbReference type="Pfam" id="PF10988"/>
    </source>
</evidence>
<accession>A0A2U1FAV3</accession>
<feature type="chain" id="PRO_5015775778" evidence="1">
    <location>
        <begin position="23"/>
        <end position="249"/>
    </location>
</feature>
<dbReference type="Gene3D" id="2.160.20.120">
    <property type="match status" value="1"/>
</dbReference>
<dbReference type="Pfam" id="PF10988">
    <property type="entry name" value="DUF2807"/>
    <property type="match status" value="1"/>
</dbReference>
<proteinExistence type="predicted"/>
<dbReference type="GeneID" id="94550942"/>
<dbReference type="PANTHER" id="PTHR39200">
    <property type="entry name" value="HYPOTHETICAL EXPORTED PROTEIN"/>
    <property type="match status" value="1"/>
</dbReference>
<name>A0A2U1FAV3_9PORP</name>
<gene>
    <name evidence="3" type="ORF">C7382_10954</name>
</gene>
<protein>
    <submittedName>
        <fullName evidence="3">Putative autotransporter adhesin-like protein</fullName>
    </submittedName>
</protein>
<evidence type="ECO:0000313" key="3">
    <source>
        <dbReference type="EMBL" id="PVZ09312.1"/>
    </source>
</evidence>
<feature type="domain" description="Putative auto-transporter adhesin head GIN" evidence="2">
    <location>
        <begin position="50"/>
        <end position="231"/>
    </location>
</feature>